<protein>
    <recommendedName>
        <fullName evidence="2">VQ domain-containing protein</fullName>
    </recommendedName>
</protein>
<dbReference type="InterPro" id="IPR039609">
    <property type="entry name" value="VQ_15/22"/>
</dbReference>
<dbReference type="Pfam" id="PF05678">
    <property type="entry name" value="VQ"/>
    <property type="match status" value="1"/>
</dbReference>
<dbReference type="PANTHER" id="PTHR33179">
    <property type="entry name" value="VQ MOTIF-CONTAINING PROTEIN"/>
    <property type="match status" value="1"/>
</dbReference>
<comment type="caution">
    <text evidence="3">The sequence shown here is derived from an EMBL/GenBank/DDBJ whole genome shotgun (WGS) entry which is preliminary data.</text>
</comment>
<accession>A0A6N2ALM2</accession>
<feature type="compositionally biased region" description="Basic residues" evidence="1">
    <location>
        <begin position="101"/>
        <end position="111"/>
    </location>
</feature>
<feature type="domain" description="VQ" evidence="2">
    <location>
        <begin position="112"/>
        <end position="135"/>
    </location>
</feature>
<evidence type="ECO:0000313" key="3">
    <source>
        <dbReference type="EMBL" id="TMW82001.1"/>
    </source>
</evidence>
<dbReference type="GO" id="GO:0005516">
    <property type="term" value="F:calmodulin binding"/>
    <property type="evidence" value="ECO:0007669"/>
    <property type="project" value="TreeGrafter"/>
</dbReference>
<sequence length="227" mass="23924">MASSDNFMTMEQWGFRSAFNDSWFTDIFAKETETLTKVLQKSYTGEGNEVVMPTGEMGSPFLTASASGPTFSGGSENDAASTGASGSMKRRSGGGGGVSKKIVKRKPRASKRASTTYITADVDSFRQMVQQVTGARISGNGTGNGQLSVSSILKPEPRRQVDRVQPVSCLPTLDTSAFLLDPASSFMHPPPAVAGRVAAVHPPSAVVVDGGYGFDSFCDFPTLESGM</sequence>
<feature type="compositionally biased region" description="Polar residues" evidence="1">
    <location>
        <begin position="62"/>
        <end position="82"/>
    </location>
</feature>
<feature type="region of interest" description="Disordered" evidence="1">
    <location>
        <begin position="58"/>
        <end position="111"/>
    </location>
</feature>
<proteinExistence type="predicted"/>
<gene>
    <name evidence="3" type="ORF">EJD97_007119</name>
</gene>
<dbReference type="InterPro" id="IPR008889">
    <property type="entry name" value="VQ"/>
</dbReference>
<evidence type="ECO:0000256" key="1">
    <source>
        <dbReference type="SAM" id="MobiDB-lite"/>
    </source>
</evidence>
<dbReference type="PANTHER" id="PTHR33179:SF50">
    <property type="entry name" value="CALMODULIN-BINDING PROTEIN 25-LIKE"/>
    <property type="match status" value="1"/>
</dbReference>
<dbReference type="GO" id="GO:0006970">
    <property type="term" value="P:response to osmotic stress"/>
    <property type="evidence" value="ECO:0007669"/>
    <property type="project" value="TreeGrafter"/>
</dbReference>
<dbReference type="GO" id="GO:0005634">
    <property type="term" value="C:nucleus"/>
    <property type="evidence" value="ECO:0007669"/>
    <property type="project" value="TreeGrafter"/>
</dbReference>
<reference evidence="3" key="1">
    <citation type="submission" date="2019-05" db="EMBL/GenBank/DDBJ databases">
        <title>The de novo reference genome and transcriptome assemblies of the wild tomato species Solanum chilense.</title>
        <authorList>
            <person name="Stam R."/>
            <person name="Nosenko T."/>
            <person name="Hoerger A.C."/>
            <person name="Stephan W."/>
            <person name="Seidel M.A."/>
            <person name="Kuhn J.M.M."/>
            <person name="Haberer G."/>
            <person name="Tellier A."/>
        </authorList>
    </citation>
    <scope>NUCLEOTIDE SEQUENCE</scope>
    <source>
        <tissue evidence="3">Mature leaves</tissue>
    </source>
</reference>
<name>A0A6N2ALM2_SOLCI</name>
<dbReference type="AlphaFoldDB" id="A0A6N2ALM2"/>
<dbReference type="EMBL" id="RXGB01020347">
    <property type="protein sequence ID" value="TMW82001.1"/>
    <property type="molecule type" value="Genomic_DNA"/>
</dbReference>
<organism evidence="3">
    <name type="scientific">Solanum chilense</name>
    <name type="common">Tomato</name>
    <name type="synonym">Lycopersicon chilense</name>
    <dbReference type="NCBI Taxonomy" id="4083"/>
    <lineage>
        <taxon>Eukaryota</taxon>
        <taxon>Viridiplantae</taxon>
        <taxon>Streptophyta</taxon>
        <taxon>Embryophyta</taxon>
        <taxon>Tracheophyta</taxon>
        <taxon>Spermatophyta</taxon>
        <taxon>Magnoliopsida</taxon>
        <taxon>eudicotyledons</taxon>
        <taxon>Gunneridae</taxon>
        <taxon>Pentapetalae</taxon>
        <taxon>asterids</taxon>
        <taxon>lamiids</taxon>
        <taxon>Solanales</taxon>
        <taxon>Solanaceae</taxon>
        <taxon>Solanoideae</taxon>
        <taxon>Solaneae</taxon>
        <taxon>Solanum</taxon>
        <taxon>Solanum subgen. Lycopersicon</taxon>
    </lineage>
</organism>
<evidence type="ECO:0000259" key="2">
    <source>
        <dbReference type="Pfam" id="PF05678"/>
    </source>
</evidence>